<sequence>MRKRKYIINLFAVAALLVGCGESLEDTYSDYAGDGKIRYVAKCTEVHATPGWERLLVEWINGTDATVDKIKVKWSCEDLKDSILLPSTTESYELKNLTNGTYRFDVSAIDFAGNESLVETTYGRPYTREHEIMLAFTRGVVKPYFLKNKLIFFSDQWNENIDEIKLQYKNTQGDIQYYTFDKETSYSAFITIDDVSVNPTDTIYVLRKGRVEGCPDLIEFDPLALSHTKIFSSGFVNAIERRYGYSNKTKEQEAEFEKFVEKVTELEFDYDIETFEDVLYCPNLKKLVFAKNRYLDKEHGYSTDDDYPKLRSDIGRSLLVLDKASEPDVLGLKIEWYGGWNIPYFEYEEPPYMEHMGFSPLPAMEIIQPEALKTYDNGSKINCSPSDLYADLDALLDDDYQTTWTTTSNTVPRKYEMAMELLEETEISGIKIAQPLYHPMMDRRMQYIMPSQISIQVSTDGGHWQNVTYFETNELGRGSGEVTLLKFPEGSRRVRYIKFTLQDGTDPGGNCAIALGDILLFKLK</sequence>
<dbReference type="Pfam" id="PF16389">
    <property type="entry name" value="DUF4998"/>
    <property type="match status" value="1"/>
</dbReference>
<dbReference type="SUPFAM" id="SSF49785">
    <property type="entry name" value="Galactose-binding domain-like"/>
    <property type="match status" value="1"/>
</dbReference>
<dbReference type="InterPro" id="IPR000421">
    <property type="entry name" value="FA58C"/>
</dbReference>
<dbReference type="Pfam" id="PF00754">
    <property type="entry name" value="F5_F8_type_C"/>
    <property type="match status" value="1"/>
</dbReference>
<organism evidence="2 3">
    <name type="scientific">Butyricimonas virosa</name>
    <dbReference type="NCBI Taxonomy" id="544645"/>
    <lineage>
        <taxon>Bacteria</taxon>
        <taxon>Pseudomonadati</taxon>
        <taxon>Bacteroidota</taxon>
        <taxon>Bacteroidia</taxon>
        <taxon>Bacteroidales</taxon>
        <taxon>Odoribacteraceae</taxon>
        <taxon>Butyricimonas</taxon>
    </lineage>
</organism>
<dbReference type="PROSITE" id="PS51257">
    <property type="entry name" value="PROKAR_LIPOPROTEIN"/>
    <property type="match status" value="1"/>
</dbReference>
<accession>A0A412WYT7</accession>
<dbReference type="InterPro" id="IPR008979">
    <property type="entry name" value="Galactose-bd-like_sf"/>
</dbReference>
<feature type="domain" description="F5/8 type C" evidence="1">
    <location>
        <begin position="391"/>
        <end position="509"/>
    </location>
</feature>
<dbReference type="EMBL" id="QRZA01000016">
    <property type="protein sequence ID" value="RGV32950.1"/>
    <property type="molecule type" value="Genomic_DNA"/>
</dbReference>
<evidence type="ECO:0000313" key="2">
    <source>
        <dbReference type="EMBL" id="RGV32950.1"/>
    </source>
</evidence>
<evidence type="ECO:0000313" key="3">
    <source>
        <dbReference type="Proteomes" id="UP000283589"/>
    </source>
</evidence>
<protein>
    <recommendedName>
        <fullName evidence="1">F5/8 type C domain-containing protein</fullName>
    </recommendedName>
</protein>
<reference evidence="2 3" key="1">
    <citation type="submission" date="2018-08" db="EMBL/GenBank/DDBJ databases">
        <title>A genome reference for cultivated species of the human gut microbiota.</title>
        <authorList>
            <person name="Zou Y."/>
            <person name="Xue W."/>
            <person name="Luo G."/>
        </authorList>
    </citation>
    <scope>NUCLEOTIDE SEQUENCE [LARGE SCALE GENOMIC DNA]</scope>
    <source>
        <strain evidence="2 3">AF14-49</strain>
    </source>
</reference>
<dbReference type="STRING" id="1121130.GCA_000519105_02707"/>
<dbReference type="InterPro" id="IPR013783">
    <property type="entry name" value="Ig-like_fold"/>
</dbReference>
<dbReference type="Proteomes" id="UP000283589">
    <property type="component" value="Unassembled WGS sequence"/>
</dbReference>
<gene>
    <name evidence="2" type="ORF">DWW18_12555</name>
</gene>
<comment type="caution">
    <text evidence="2">The sequence shown here is derived from an EMBL/GenBank/DDBJ whole genome shotgun (WGS) entry which is preliminary data.</text>
</comment>
<dbReference type="RefSeq" id="WP_117722546.1">
    <property type="nucleotide sequence ID" value="NZ_CALBWO010000009.1"/>
</dbReference>
<name>A0A412WYT7_9BACT</name>
<dbReference type="Gene3D" id="2.60.120.260">
    <property type="entry name" value="Galactose-binding domain-like"/>
    <property type="match status" value="1"/>
</dbReference>
<dbReference type="AlphaFoldDB" id="A0A412WYT7"/>
<proteinExistence type="predicted"/>
<evidence type="ECO:0000259" key="1">
    <source>
        <dbReference type="Pfam" id="PF00754"/>
    </source>
</evidence>
<dbReference type="Gene3D" id="2.60.40.10">
    <property type="entry name" value="Immunoglobulins"/>
    <property type="match status" value="1"/>
</dbReference>